<dbReference type="Pfam" id="PF00619">
    <property type="entry name" value="CARD"/>
    <property type="match status" value="1"/>
</dbReference>
<organism evidence="4 5">
    <name type="scientific">Ornithorhynchus anatinus</name>
    <name type="common">Duckbill platypus</name>
    <dbReference type="NCBI Taxonomy" id="9258"/>
    <lineage>
        <taxon>Eukaryota</taxon>
        <taxon>Metazoa</taxon>
        <taxon>Chordata</taxon>
        <taxon>Craniata</taxon>
        <taxon>Vertebrata</taxon>
        <taxon>Euteleostomi</taxon>
        <taxon>Mammalia</taxon>
        <taxon>Monotremata</taxon>
        <taxon>Ornithorhynchidae</taxon>
        <taxon>Ornithorhynchus</taxon>
    </lineage>
</organism>
<dbReference type="PANTHER" id="PTHR44329:SF143">
    <property type="entry name" value="RECEPTOR INTERACTING SERINE_THREONINE KINASE 2"/>
    <property type="match status" value="1"/>
</dbReference>
<accession>K7E737</accession>
<dbReference type="Pfam" id="PF07714">
    <property type="entry name" value="PK_Tyr_Ser-Thr"/>
    <property type="match status" value="1"/>
</dbReference>
<dbReference type="Proteomes" id="UP000002279">
    <property type="component" value="Chromosome X1"/>
</dbReference>
<sequence>MSDNIPIISQEDLGHLFLTKSESGFSLRAQYLPRNISVSVKLLTIQWGTDRELPELLREVADVWSIRSSQLLPPVGVFRAPGLLGVVTEWMEAGSLQALIHEHQLFPEVPFPLCMRILADVAEGLDHLHNQSPPVLHQALKPSNVLLDARLRAKISDYGLAHWREKNQRTSLMNGNTRSTCDVVYLSPERLHGAEPTPNSDVYSFAVLCWETFSRQKPLEEKKTLLEAVTGISCGLRPEIEEEMVPRDVPRRPQLLQLLKLCWHQKPQLRPPAADCAALLEEILAALGPEEVASAVHRLICTQERATEDCKTPQPLTLQIDLPNLEVPYTKNRDSRVISKELPLQIPSLSTKASPGLSTGNRKAREDSQEASADRPRPPLVHPAHLICSGQQPAQHPPLSGHGMSNLRASERSNGWHSWKQRQQVTEYSPSHHCPPSLRQSKQMGTGASPPENCCQVLELRREAILRRMTEGWLNRVLDALRSRQALSRADYEAITSGPTVTARARVLLDTCLCLGEGASQVVVAVLLGGPGGPLARDGCWPEGFTLTKWQRQ</sequence>
<dbReference type="STRING" id="9258.ENSOANP00000029344"/>
<dbReference type="GO" id="GO:0005524">
    <property type="term" value="F:ATP binding"/>
    <property type="evidence" value="ECO:0007669"/>
    <property type="project" value="InterPro"/>
</dbReference>
<dbReference type="PANTHER" id="PTHR44329">
    <property type="entry name" value="SERINE/THREONINE-PROTEIN KINASE TNNI3K-RELATED"/>
    <property type="match status" value="1"/>
</dbReference>
<dbReference type="AlphaFoldDB" id="K7E737"/>
<proteinExistence type="predicted"/>
<dbReference type="InterPro" id="IPR001315">
    <property type="entry name" value="CARD"/>
</dbReference>
<dbReference type="InterPro" id="IPR000719">
    <property type="entry name" value="Prot_kinase_dom"/>
</dbReference>
<dbReference type="GO" id="GO:0004706">
    <property type="term" value="F:JUN kinase kinase kinase activity"/>
    <property type="evidence" value="ECO:0000318"/>
    <property type="project" value="GO_Central"/>
</dbReference>
<feature type="domain" description="Protein kinase" evidence="2">
    <location>
        <begin position="2"/>
        <end position="284"/>
    </location>
</feature>
<dbReference type="OMA" id="HCMTEGR"/>
<evidence type="ECO:0000259" key="3">
    <source>
        <dbReference type="PROSITE" id="PS50209"/>
    </source>
</evidence>
<gene>
    <name evidence="4" type="primary">LOC103166279</name>
</gene>
<dbReference type="GO" id="GO:0042981">
    <property type="term" value="P:regulation of apoptotic process"/>
    <property type="evidence" value="ECO:0007669"/>
    <property type="project" value="InterPro"/>
</dbReference>
<evidence type="ECO:0000259" key="2">
    <source>
        <dbReference type="PROSITE" id="PS50011"/>
    </source>
</evidence>
<dbReference type="GO" id="GO:0043123">
    <property type="term" value="P:positive regulation of canonical NF-kappaB signal transduction"/>
    <property type="evidence" value="ECO:0007669"/>
    <property type="project" value="UniProtKB-ARBA"/>
</dbReference>
<dbReference type="InterPro" id="IPR051681">
    <property type="entry name" value="Ser/Thr_Kinases-Pseudokinases"/>
</dbReference>
<reference evidence="4" key="2">
    <citation type="submission" date="2025-08" db="UniProtKB">
        <authorList>
            <consortium name="Ensembl"/>
        </authorList>
    </citation>
    <scope>IDENTIFICATION</scope>
    <source>
        <strain evidence="4">Glennie</strain>
    </source>
</reference>
<feature type="region of interest" description="Disordered" evidence="1">
    <location>
        <begin position="348"/>
        <end position="450"/>
    </location>
</feature>
<feature type="compositionally biased region" description="Polar residues" evidence="1">
    <location>
        <begin position="348"/>
        <end position="361"/>
    </location>
</feature>
<dbReference type="Gene3D" id="1.10.533.10">
    <property type="entry name" value="Death Domain, Fas"/>
    <property type="match status" value="1"/>
</dbReference>
<feature type="domain" description="CARD" evidence="3">
    <location>
        <begin position="456"/>
        <end position="527"/>
    </location>
</feature>
<reference evidence="4 5" key="1">
    <citation type="journal article" date="2008" name="Nature">
        <title>Genome analysis of the platypus reveals unique signatures of evolution.</title>
        <authorList>
            <person name="Warren W.C."/>
            <person name="Hillier L.W."/>
            <person name="Marshall Graves J.A."/>
            <person name="Birney E."/>
            <person name="Ponting C.P."/>
            <person name="Grutzner F."/>
            <person name="Belov K."/>
            <person name="Miller W."/>
            <person name="Clarke L."/>
            <person name="Chinwalla A.T."/>
            <person name="Yang S.P."/>
            <person name="Heger A."/>
            <person name="Locke D.P."/>
            <person name="Miethke P."/>
            <person name="Waters P.D."/>
            <person name="Veyrunes F."/>
            <person name="Fulton L."/>
            <person name="Fulton B."/>
            <person name="Graves T."/>
            <person name="Wallis J."/>
            <person name="Puente X.S."/>
            <person name="Lopez-Otin C."/>
            <person name="Ordonez G.R."/>
            <person name="Eichler E.E."/>
            <person name="Chen L."/>
            <person name="Cheng Z."/>
            <person name="Deakin J.E."/>
            <person name="Alsop A."/>
            <person name="Thompson K."/>
            <person name="Kirby P."/>
            <person name="Papenfuss A.T."/>
            <person name="Wakefield M.J."/>
            <person name="Olender T."/>
            <person name="Lancet D."/>
            <person name="Huttley G.A."/>
            <person name="Smit A.F."/>
            <person name="Pask A."/>
            <person name="Temple-Smith P."/>
            <person name="Batzer M.A."/>
            <person name="Walker J.A."/>
            <person name="Konkel M.K."/>
            <person name="Harris R.S."/>
            <person name="Whittington C.M."/>
            <person name="Wong E.S."/>
            <person name="Gemmell N.J."/>
            <person name="Buschiazzo E."/>
            <person name="Vargas Jentzsch I.M."/>
            <person name="Merkel A."/>
            <person name="Schmitz J."/>
            <person name="Zemann A."/>
            <person name="Churakov G."/>
            <person name="Kriegs J.O."/>
            <person name="Brosius J."/>
            <person name="Murchison E.P."/>
            <person name="Sachidanandam R."/>
            <person name="Smith C."/>
            <person name="Hannon G.J."/>
            <person name="Tsend-Ayush E."/>
            <person name="McMillan D."/>
            <person name="Attenborough R."/>
            <person name="Rens W."/>
            <person name="Ferguson-Smith M."/>
            <person name="Lefevre C.M."/>
            <person name="Sharp J.A."/>
            <person name="Nicholas K.R."/>
            <person name="Ray D.A."/>
            <person name="Kube M."/>
            <person name="Reinhardt R."/>
            <person name="Pringle T.H."/>
            <person name="Taylor J."/>
            <person name="Jones R.C."/>
            <person name="Nixon B."/>
            <person name="Dacheux J.L."/>
            <person name="Niwa H."/>
            <person name="Sekita Y."/>
            <person name="Huang X."/>
            <person name="Stark A."/>
            <person name="Kheradpour P."/>
            <person name="Kellis M."/>
            <person name="Flicek P."/>
            <person name="Chen Y."/>
            <person name="Webber C."/>
            <person name="Hardison R."/>
            <person name="Nelson J."/>
            <person name="Hallsworth-Pepin K."/>
            <person name="Delehaunty K."/>
            <person name="Markovic C."/>
            <person name="Minx P."/>
            <person name="Feng Y."/>
            <person name="Kremitzki C."/>
            <person name="Mitreva M."/>
            <person name="Glasscock J."/>
            <person name="Wylie T."/>
            <person name="Wohldmann P."/>
            <person name="Thiru P."/>
            <person name="Nhan M.N."/>
            <person name="Pohl C.S."/>
            <person name="Smith S.M."/>
            <person name="Hou S."/>
            <person name="Nefedov M."/>
            <person name="de Jong P.J."/>
            <person name="Renfree M.B."/>
            <person name="Mardis E.R."/>
            <person name="Wilson R.K."/>
        </authorList>
    </citation>
    <scope>NUCLEOTIDE SEQUENCE [LARGE SCALE GENOMIC DNA]</scope>
    <source>
        <strain evidence="4 5">Glennie</strain>
    </source>
</reference>
<dbReference type="PROSITE" id="PS50011">
    <property type="entry name" value="PROTEIN_KINASE_DOM"/>
    <property type="match status" value="1"/>
</dbReference>
<name>K7E737_ORNAN</name>
<dbReference type="GO" id="GO:0031349">
    <property type="term" value="P:positive regulation of defense response"/>
    <property type="evidence" value="ECO:0007669"/>
    <property type="project" value="UniProtKB-ARBA"/>
</dbReference>
<dbReference type="InParanoid" id="K7E737"/>
<protein>
    <recommendedName>
        <fullName evidence="6">Receptor interacting serine/threonine kinase 2</fullName>
    </recommendedName>
</protein>
<keyword evidence="5" id="KW-1185">Reference proteome</keyword>
<dbReference type="GeneTree" id="ENSGT00940000156113"/>
<dbReference type="InterPro" id="IPR011029">
    <property type="entry name" value="DEATH-like_dom_sf"/>
</dbReference>
<evidence type="ECO:0000313" key="5">
    <source>
        <dbReference type="Proteomes" id="UP000002279"/>
    </source>
</evidence>
<dbReference type="Ensembl" id="ENSOANT00000038588.2">
    <property type="protein sequence ID" value="ENSOANP00000029344.2"/>
    <property type="gene ID" value="ENSOANG00000028596.2"/>
</dbReference>
<dbReference type="Gene3D" id="1.10.510.10">
    <property type="entry name" value="Transferase(Phosphotransferase) domain 1"/>
    <property type="match status" value="1"/>
</dbReference>
<evidence type="ECO:0000313" key="4">
    <source>
        <dbReference type="Ensembl" id="ENSOANP00000029344.2"/>
    </source>
</evidence>
<dbReference type="PROSITE" id="PS50209">
    <property type="entry name" value="CARD"/>
    <property type="match status" value="1"/>
</dbReference>
<dbReference type="SUPFAM" id="SSF56112">
    <property type="entry name" value="Protein kinase-like (PK-like)"/>
    <property type="match status" value="1"/>
</dbReference>
<feature type="compositionally biased region" description="Basic and acidic residues" evidence="1">
    <location>
        <begin position="363"/>
        <end position="377"/>
    </location>
</feature>
<reference evidence="4" key="3">
    <citation type="submission" date="2025-09" db="UniProtKB">
        <authorList>
            <consortium name="Ensembl"/>
        </authorList>
    </citation>
    <scope>IDENTIFICATION</scope>
    <source>
        <strain evidence="4">Glennie</strain>
    </source>
</reference>
<dbReference type="HOGENOM" id="CLU_000288_7_35_1"/>
<feature type="compositionally biased region" description="Polar residues" evidence="1">
    <location>
        <begin position="412"/>
        <end position="429"/>
    </location>
</feature>
<dbReference type="eggNOG" id="KOG0192">
    <property type="taxonomic scope" value="Eukaryota"/>
</dbReference>
<evidence type="ECO:0008006" key="6">
    <source>
        <dbReference type="Google" id="ProtNLM"/>
    </source>
</evidence>
<dbReference type="GO" id="GO:0007165">
    <property type="term" value="P:signal transduction"/>
    <property type="evidence" value="ECO:0000318"/>
    <property type="project" value="GO_Central"/>
</dbReference>
<dbReference type="InterPro" id="IPR011009">
    <property type="entry name" value="Kinase-like_dom_sf"/>
</dbReference>
<dbReference type="Bgee" id="ENSOANG00000028596">
    <property type="expression patterns" value="Expressed in heart and 7 other cell types or tissues"/>
</dbReference>
<evidence type="ECO:0000256" key="1">
    <source>
        <dbReference type="SAM" id="MobiDB-lite"/>
    </source>
</evidence>
<dbReference type="InterPro" id="IPR001245">
    <property type="entry name" value="Ser-Thr/Tyr_kinase_cat_dom"/>
</dbReference>
<dbReference type="GO" id="GO:0005737">
    <property type="term" value="C:cytoplasm"/>
    <property type="evidence" value="ECO:0000318"/>
    <property type="project" value="GO_Central"/>
</dbReference>
<dbReference type="SUPFAM" id="SSF47986">
    <property type="entry name" value="DEATH domain"/>
    <property type="match status" value="1"/>
</dbReference>